<dbReference type="InterPro" id="IPR036249">
    <property type="entry name" value="Thioredoxin-like_sf"/>
</dbReference>
<evidence type="ECO:0000256" key="1">
    <source>
        <dbReference type="SAM" id="MobiDB-lite"/>
    </source>
</evidence>
<feature type="region of interest" description="Disordered" evidence="1">
    <location>
        <begin position="122"/>
        <end position="143"/>
    </location>
</feature>
<evidence type="ECO:0000313" key="3">
    <source>
        <dbReference type="Proteomes" id="UP000321518"/>
    </source>
</evidence>
<name>A0A511KQI3_RHOTO</name>
<sequence length="375" mass="40343">MAGIPDRPAPPAALVDALRTAGVPLESLADACKACDGCDDEADLEDLAYPKGFDVDLDSQMLGELKPLGRQILVSSGKSDWIREVTDDFDSIPGLVKVAYDEATTKPSGGLLSKVGGKLFQGGKGKEEEKGKRGLPGVHPSKAAAPADVAASSRLSILSSSFVSHSDQAHKESVIVLPDYKVVHDVEPTRPAVDELVQRYLRPEAGRAGSGEGTLRSWPLPYQAVILLCSHRKRDKRCSIAAPLLISQFHIHLDKHGLHVDERGEDLAEGPAIEEWEGGEEERSRKLEEKLKEGTGVESGRVGLFKVSHIGGHRYAGNVIIYFRNGSSIWYGRVTPPDVAAIVDRTIIHGKVIPELLRGGLGLAGKTGPRGVLEW</sequence>
<dbReference type="InterPro" id="IPR009737">
    <property type="entry name" value="Aim32/Apd1-like"/>
</dbReference>
<dbReference type="Gene3D" id="3.40.30.10">
    <property type="entry name" value="Glutaredoxin"/>
    <property type="match status" value="1"/>
</dbReference>
<dbReference type="OrthoDB" id="10253744at2759"/>
<proteinExistence type="predicted"/>
<dbReference type="Pfam" id="PF06999">
    <property type="entry name" value="Suc_Fer-like"/>
    <property type="match status" value="1"/>
</dbReference>
<gene>
    <name evidence="2" type="ORF">Rt10032_c19g6192</name>
</gene>
<protein>
    <submittedName>
        <fullName evidence="2">Sucrase/ferredoxin-like family protein</fullName>
    </submittedName>
</protein>
<dbReference type="SUPFAM" id="SSF52833">
    <property type="entry name" value="Thioredoxin-like"/>
    <property type="match status" value="1"/>
</dbReference>
<dbReference type="EMBL" id="BJWK01000019">
    <property type="protein sequence ID" value="GEM12175.1"/>
    <property type="molecule type" value="Genomic_DNA"/>
</dbReference>
<reference evidence="2 3" key="1">
    <citation type="submission" date="2019-07" db="EMBL/GenBank/DDBJ databases">
        <title>Rhodotorula toruloides NBRC10032 genome sequencing.</title>
        <authorList>
            <person name="Shida Y."/>
            <person name="Takaku H."/>
            <person name="Ogasawara W."/>
            <person name="Mori K."/>
        </authorList>
    </citation>
    <scope>NUCLEOTIDE SEQUENCE [LARGE SCALE GENOMIC DNA]</scope>
    <source>
        <strain evidence="2 3">NBRC10032</strain>
    </source>
</reference>
<organism evidence="2 3">
    <name type="scientific">Rhodotorula toruloides</name>
    <name type="common">Yeast</name>
    <name type="synonym">Rhodosporidium toruloides</name>
    <dbReference type="NCBI Taxonomy" id="5286"/>
    <lineage>
        <taxon>Eukaryota</taxon>
        <taxon>Fungi</taxon>
        <taxon>Dikarya</taxon>
        <taxon>Basidiomycota</taxon>
        <taxon>Pucciniomycotina</taxon>
        <taxon>Microbotryomycetes</taxon>
        <taxon>Sporidiobolales</taxon>
        <taxon>Sporidiobolaceae</taxon>
        <taxon>Rhodotorula</taxon>
    </lineage>
</organism>
<comment type="caution">
    <text evidence="2">The sequence shown here is derived from an EMBL/GenBank/DDBJ whole genome shotgun (WGS) entry which is preliminary data.</text>
</comment>
<dbReference type="AlphaFoldDB" id="A0A511KQI3"/>
<dbReference type="Proteomes" id="UP000321518">
    <property type="component" value="Unassembled WGS sequence"/>
</dbReference>
<dbReference type="PANTHER" id="PTHR31902">
    <property type="entry name" value="ACTIN PATCHES DISTAL PROTEIN 1"/>
    <property type="match status" value="1"/>
</dbReference>
<dbReference type="CDD" id="cd03062">
    <property type="entry name" value="TRX_Fd_Sucrase"/>
    <property type="match status" value="1"/>
</dbReference>
<dbReference type="PANTHER" id="PTHR31902:SF14">
    <property type="entry name" value="ACTIN PATCHES DISTAL PROTEIN 1"/>
    <property type="match status" value="1"/>
</dbReference>
<evidence type="ECO:0000313" key="2">
    <source>
        <dbReference type="EMBL" id="GEM12175.1"/>
    </source>
</evidence>
<accession>A0A511KQI3</accession>